<protein>
    <submittedName>
        <fullName evidence="1">Uncharacterized protein</fullName>
    </submittedName>
</protein>
<gene>
    <name evidence="1" type="ORF">PG993_011564</name>
</gene>
<evidence type="ECO:0000313" key="1">
    <source>
        <dbReference type="EMBL" id="KAK8023498.1"/>
    </source>
</evidence>
<dbReference type="Proteomes" id="UP001444661">
    <property type="component" value="Unassembled WGS sequence"/>
</dbReference>
<name>A0ABR1S0F8_9PEZI</name>
<comment type="caution">
    <text evidence="1">The sequence shown here is derived from an EMBL/GenBank/DDBJ whole genome shotgun (WGS) entry which is preliminary data.</text>
</comment>
<reference evidence="1 2" key="1">
    <citation type="submission" date="2023-01" db="EMBL/GenBank/DDBJ databases">
        <title>Analysis of 21 Apiospora genomes using comparative genomics revels a genus with tremendous synthesis potential of carbohydrate active enzymes and secondary metabolites.</title>
        <authorList>
            <person name="Sorensen T."/>
        </authorList>
    </citation>
    <scope>NUCLEOTIDE SEQUENCE [LARGE SCALE GENOMIC DNA]</scope>
    <source>
        <strain evidence="1 2">CBS 33761</strain>
    </source>
</reference>
<accession>A0ABR1S0F8</accession>
<proteinExistence type="predicted"/>
<keyword evidence="2" id="KW-1185">Reference proteome</keyword>
<dbReference type="EMBL" id="JAQQWK010000011">
    <property type="protein sequence ID" value="KAK8023498.1"/>
    <property type="molecule type" value="Genomic_DNA"/>
</dbReference>
<organism evidence="1 2">
    <name type="scientific">Apiospora rasikravindrae</name>
    <dbReference type="NCBI Taxonomy" id="990691"/>
    <lineage>
        <taxon>Eukaryota</taxon>
        <taxon>Fungi</taxon>
        <taxon>Dikarya</taxon>
        <taxon>Ascomycota</taxon>
        <taxon>Pezizomycotina</taxon>
        <taxon>Sordariomycetes</taxon>
        <taxon>Xylariomycetidae</taxon>
        <taxon>Amphisphaeriales</taxon>
        <taxon>Apiosporaceae</taxon>
        <taxon>Apiospora</taxon>
    </lineage>
</organism>
<evidence type="ECO:0000313" key="2">
    <source>
        <dbReference type="Proteomes" id="UP001444661"/>
    </source>
</evidence>
<sequence>MQTFDRIRDLIRQDKVQHPNIRGSGRIRDKRLSRALAKFVQHDTSQGHEVNHHQKWKTIRSMGEALYELEREYGRGIIAVLPIFEMHRAMEGGELTRRITIKLTSAVKDLLTVSPVMVEFFKKASEVAGDALLMLIYRPDTTDMWKNNKKCIVRHGVQDLARQWLGLPEDRGVRIDSVYQRVLLTHSLSIGNIGWVMKPQYDGKAVDWAPETRNNAKAPREGLKAALYLLEPVYLLSRVIFLTEQEPAVEPRKENQTREYLLVRIYNGLTLANGENEFMYNVRRMKIAVEVYKHINYLISKDYEERPGRLPGQGKQADKRLSNAIDKFIKYDTGYSKESLQRDKWKIIRGMGEAINVLVKE</sequence>